<dbReference type="AlphaFoldDB" id="A0AAW2SMU8"/>
<gene>
    <name evidence="1" type="ORF">Sradi_2519400</name>
</gene>
<name>A0AAW2SMU8_SESRA</name>
<comment type="caution">
    <text evidence="1">The sequence shown here is derived from an EMBL/GenBank/DDBJ whole genome shotgun (WGS) entry which is preliminary data.</text>
</comment>
<evidence type="ECO:0008006" key="2">
    <source>
        <dbReference type="Google" id="ProtNLM"/>
    </source>
</evidence>
<dbReference type="EMBL" id="JACGWJ010000010">
    <property type="protein sequence ID" value="KAL0392966.1"/>
    <property type="molecule type" value="Genomic_DNA"/>
</dbReference>
<reference evidence="1" key="1">
    <citation type="submission" date="2020-06" db="EMBL/GenBank/DDBJ databases">
        <authorList>
            <person name="Li T."/>
            <person name="Hu X."/>
            <person name="Zhang T."/>
            <person name="Song X."/>
            <person name="Zhang H."/>
            <person name="Dai N."/>
            <person name="Sheng W."/>
            <person name="Hou X."/>
            <person name="Wei L."/>
        </authorList>
    </citation>
    <scope>NUCLEOTIDE SEQUENCE</scope>
    <source>
        <strain evidence="1">G02</strain>
        <tissue evidence="1">Leaf</tissue>
    </source>
</reference>
<organism evidence="1">
    <name type="scientific">Sesamum radiatum</name>
    <name type="common">Black benniseed</name>
    <dbReference type="NCBI Taxonomy" id="300843"/>
    <lineage>
        <taxon>Eukaryota</taxon>
        <taxon>Viridiplantae</taxon>
        <taxon>Streptophyta</taxon>
        <taxon>Embryophyta</taxon>
        <taxon>Tracheophyta</taxon>
        <taxon>Spermatophyta</taxon>
        <taxon>Magnoliopsida</taxon>
        <taxon>eudicotyledons</taxon>
        <taxon>Gunneridae</taxon>
        <taxon>Pentapetalae</taxon>
        <taxon>asterids</taxon>
        <taxon>lamiids</taxon>
        <taxon>Lamiales</taxon>
        <taxon>Pedaliaceae</taxon>
        <taxon>Sesamum</taxon>
    </lineage>
</organism>
<proteinExistence type="predicted"/>
<sequence>MSKNPLTTILEANILNGTNYNNWLQNFRIVLNFDNQTYVLDRSLPRVLPEGSTHEERLTFEKWQENNQKYEVTIEKSAPSLLVGGFQLQERKAKGRDAGGGRRVRQSQLLQALRALLFSSWAWAKGRGRRFGSRGF</sequence>
<accession>A0AAW2SMU8</accession>
<evidence type="ECO:0000313" key="1">
    <source>
        <dbReference type="EMBL" id="KAL0392966.1"/>
    </source>
</evidence>
<protein>
    <recommendedName>
        <fullName evidence="2">Retrotransposon Copia-like N-terminal domain-containing protein</fullName>
    </recommendedName>
</protein>
<reference evidence="1" key="2">
    <citation type="journal article" date="2024" name="Plant">
        <title>Genomic evolution and insights into agronomic trait innovations of Sesamum species.</title>
        <authorList>
            <person name="Miao H."/>
            <person name="Wang L."/>
            <person name="Qu L."/>
            <person name="Liu H."/>
            <person name="Sun Y."/>
            <person name="Le M."/>
            <person name="Wang Q."/>
            <person name="Wei S."/>
            <person name="Zheng Y."/>
            <person name="Lin W."/>
            <person name="Duan Y."/>
            <person name="Cao H."/>
            <person name="Xiong S."/>
            <person name="Wang X."/>
            <person name="Wei L."/>
            <person name="Li C."/>
            <person name="Ma Q."/>
            <person name="Ju M."/>
            <person name="Zhao R."/>
            <person name="Li G."/>
            <person name="Mu C."/>
            <person name="Tian Q."/>
            <person name="Mei H."/>
            <person name="Zhang T."/>
            <person name="Gao T."/>
            <person name="Zhang H."/>
        </authorList>
    </citation>
    <scope>NUCLEOTIDE SEQUENCE</scope>
    <source>
        <strain evidence="1">G02</strain>
    </source>
</reference>